<accession>A0A9X2UM95</accession>
<dbReference type="Proteomes" id="UP001155040">
    <property type="component" value="Unassembled WGS sequence"/>
</dbReference>
<evidence type="ECO:0000256" key="1">
    <source>
        <dbReference type="SAM" id="MobiDB-lite"/>
    </source>
</evidence>
<evidence type="ECO:0000256" key="2">
    <source>
        <dbReference type="SAM" id="Phobius"/>
    </source>
</evidence>
<feature type="transmembrane region" description="Helical" evidence="2">
    <location>
        <begin position="48"/>
        <end position="69"/>
    </location>
</feature>
<evidence type="ECO:0000313" key="3">
    <source>
        <dbReference type="EMBL" id="MCS4037207.1"/>
    </source>
</evidence>
<keyword evidence="2" id="KW-1133">Transmembrane helix</keyword>
<proteinExistence type="predicted"/>
<gene>
    <name evidence="3" type="ORF">GGQ01_002287</name>
</gene>
<comment type="caution">
    <text evidence="3">The sequence shown here is derived from an EMBL/GenBank/DDBJ whole genome shotgun (WGS) entry which is preliminary data.</text>
</comment>
<dbReference type="AlphaFoldDB" id="A0A9X2UM95"/>
<keyword evidence="2" id="KW-0812">Transmembrane</keyword>
<sequence>MNRLKVVETLKHTLYSMAGTTAAGFLSITVFLHYGIFEGDLAPLDMPVSVALSLVAVPTGLALLGWAAGRWEKSIQDKKLREKRPPQPREKPGGADRPES</sequence>
<name>A0A9X2UM95_9BACT</name>
<protein>
    <submittedName>
        <fullName evidence="3">Heme/copper-type cytochrome/quinol oxidase subunit 1</fullName>
    </submittedName>
</protein>
<reference evidence="3" key="1">
    <citation type="submission" date="2022-08" db="EMBL/GenBank/DDBJ databases">
        <title>Genomic Encyclopedia of Type Strains, Phase V (KMG-V): Genome sequencing to study the core and pangenomes of soil and plant-associated prokaryotes.</title>
        <authorList>
            <person name="Whitman W."/>
        </authorList>
    </citation>
    <scope>NUCLEOTIDE SEQUENCE</scope>
    <source>
        <strain evidence="3">SP3012</strain>
    </source>
</reference>
<organism evidence="3 4">
    <name type="scientific">Salinibacter ruber</name>
    <dbReference type="NCBI Taxonomy" id="146919"/>
    <lineage>
        <taxon>Bacteria</taxon>
        <taxon>Pseudomonadati</taxon>
        <taxon>Rhodothermota</taxon>
        <taxon>Rhodothermia</taxon>
        <taxon>Rhodothermales</taxon>
        <taxon>Salinibacteraceae</taxon>
        <taxon>Salinibacter</taxon>
    </lineage>
</organism>
<evidence type="ECO:0000313" key="4">
    <source>
        <dbReference type="Proteomes" id="UP001155040"/>
    </source>
</evidence>
<feature type="transmembrane region" description="Helical" evidence="2">
    <location>
        <begin position="12"/>
        <end position="36"/>
    </location>
</feature>
<dbReference type="RefSeq" id="WP_183957901.1">
    <property type="nucleotide sequence ID" value="NZ_CALTSG010000015.1"/>
</dbReference>
<keyword evidence="2" id="KW-0472">Membrane</keyword>
<dbReference type="EMBL" id="JANUBF010000015">
    <property type="protein sequence ID" value="MCS4037207.1"/>
    <property type="molecule type" value="Genomic_DNA"/>
</dbReference>
<feature type="region of interest" description="Disordered" evidence="1">
    <location>
        <begin position="77"/>
        <end position="100"/>
    </location>
</feature>